<proteinExistence type="predicted"/>
<organism evidence="2 3">
    <name type="scientific">Xylaria bambusicola</name>
    <dbReference type="NCBI Taxonomy" id="326684"/>
    <lineage>
        <taxon>Eukaryota</taxon>
        <taxon>Fungi</taxon>
        <taxon>Dikarya</taxon>
        <taxon>Ascomycota</taxon>
        <taxon>Pezizomycotina</taxon>
        <taxon>Sordariomycetes</taxon>
        <taxon>Xylariomycetidae</taxon>
        <taxon>Xylariales</taxon>
        <taxon>Xylariaceae</taxon>
        <taxon>Xylaria</taxon>
    </lineage>
</organism>
<reference evidence="2 3" key="1">
    <citation type="submission" date="2023-10" db="EMBL/GenBank/DDBJ databases">
        <title>Draft genome sequence of Xylaria bambusicola isolate GMP-LS, the root and basal stem rot pathogen of sugarcane in Indonesia.</title>
        <authorList>
            <person name="Selvaraj P."/>
            <person name="Muralishankar V."/>
            <person name="Muruganantham S."/>
            <person name="Sp S."/>
            <person name="Haryani S."/>
            <person name="Lau K.J.X."/>
            <person name="Naqvi N.I."/>
        </authorList>
    </citation>
    <scope>NUCLEOTIDE SEQUENCE [LARGE SCALE GENOMIC DNA]</scope>
    <source>
        <strain evidence="2">GMP-LS</strain>
    </source>
</reference>
<evidence type="ECO:0000313" key="3">
    <source>
        <dbReference type="Proteomes" id="UP001305414"/>
    </source>
</evidence>
<comment type="caution">
    <text evidence="2">The sequence shown here is derived from an EMBL/GenBank/DDBJ whole genome shotgun (WGS) entry which is preliminary data.</text>
</comment>
<evidence type="ECO:0000259" key="1">
    <source>
        <dbReference type="Pfam" id="PF00775"/>
    </source>
</evidence>
<dbReference type="InterPro" id="IPR015889">
    <property type="entry name" value="Intradiol_dOase_core"/>
</dbReference>
<dbReference type="PANTHER" id="PTHR34315:SF2">
    <property type="entry name" value="ANCHORED DIOXYGENASE, PUTATIVE (AFU_ORTHOLOGUE AFUA_3G01800)-RELATED"/>
    <property type="match status" value="1"/>
</dbReference>
<evidence type="ECO:0000313" key="2">
    <source>
        <dbReference type="EMBL" id="KAK5630603.1"/>
    </source>
</evidence>
<dbReference type="GO" id="GO:0016702">
    <property type="term" value="F:oxidoreductase activity, acting on single donors with incorporation of molecular oxygen, incorporation of two atoms of oxygen"/>
    <property type="evidence" value="ECO:0007669"/>
    <property type="project" value="InterPro"/>
</dbReference>
<dbReference type="Gene3D" id="2.60.130.10">
    <property type="entry name" value="Aromatic compound dioxygenase"/>
    <property type="match status" value="1"/>
</dbReference>
<accession>A0AAN7UQ65</accession>
<name>A0AAN7UQ65_9PEZI</name>
<dbReference type="Pfam" id="PF00775">
    <property type="entry name" value="Dioxygenase_C"/>
    <property type="match status" value="1"/>
</dbReference>
<protein>
    <recommendedName>
        <fullName evidence="1">Intradiol ring-cleavage dioxygenases domain-containing protein</fullName>
    </recommendedName>
</protein>
<dbReference type="SUPFAM" id="SSF49482">
    <property type="entry name" value="Aromatic compound dioxygenase"/>
    <property type="match status" value="1"/>
</dbReference>
<dbReference type="PANTHER" id="PTHR34315">
    <property type="match status" value="1"/>
</dbReference>
<feature type="domain" description="Intradiol ring-cleavage dioxygenases" evidence="1">
    <location>
        <begin position="190"/>
        <end position="296"/>
    </location>
</feature>
<dbReference type="CDD" id="cd03457">
    <property type="entry name" value="intradiol_dioxygenase_like"/>
    <property type="match status" value="1"/>
</dbReference>
<dbReference type="InterPro" id="IPR000627">
    <property type="entry name" value="Intradiol_dOase_C"/>
</dbReference>
<gene>
    <name evidence="2" type="ORF">RRF57_006318</name>
</gene>
<dbReference type="Proteomes" id="UP001305414">
    <property type="component" value="Unassembled WGS sequence"/>
</dbReference>
<keyword evidence="3" id="KW-1185">Reference proteome</keyword>
<dbReference type="AlphaFoldDB" id="A0AAN7UQ65"/>
<dbReference type="EMBL" id="JAWHQM010000016">
    <property type="protein sequence ID" value="KAK5630603.1"/>
    <property type="molecule type" value="Genomic_DNA"/>
</dbReference>
<dbReference type="GO" id="GO:0008199">
    <property type="term" value="F:ferric iron binding"/>
    <property type="evidence" value="ECO:0007669"/>
    <property type="project" value="InterPro"/>
</dbReference>
<sequence length="420" mass="46213">MNITTGQRGGGKALPYWSRQSGFPAKYSGLTMMFKSLFELGVAVVLSLSVLVAAHPGENLSTRQIRDEVDNAHVVNIINSRALEACQNNPEVKARKERAIARRAATFARLREERGLNEGEETYEISQRHNNETHMYLAAWLHRRSVADFRKWAALSHNKTGSVDFNKESTNSEIFGSNTSCILTPDNANGPYFVSQEHIRTDVTENVPGVPMHIELQFIDVNTCKPATQLLIDTWSCNATGQYSGVSARGEGGLGTTYLRGVQPTDEDGVVSFDTIFPGHYQGRATHQHLIAHVGATTLPNGTYTGGRVAHLSQLFFDQNLRDAIEATAPYNTNRIPKTSNLADQFTGYAATSKYDPLPNYILLGNGLSNGLFVWAELGLNTSSNWDYYAPHASTWKEGGGYNNPNFNFLAVAFPPPTHG</sequence>